<dbReference type="Proteomes" id="UP001062846">
    <property type="component" value="Chromosome 6"/>
</dbReference>
<accession>A0ACC0NII8</accession>
<evidence type="ECO:0000313" key="1">
    <source>
        <dbReference type="EMBL" id="KAI8552681.1"/>
    </source>
</evidence>
<evidence type="ECO:0000313" key="2">
    <source>
        <dbReference type="Proteomes" id="UP001062846"/>
    </source>
</evidence>
<dbReference type="EMBL" id="CM046393">
    <property type="protein sequence ID" value="KAI8552681.1"/>
    <property type="molecule type" value="Genomic_DNA"/>
</dbReference>
<name>A0ACC0NII8_RHOML</name>
<keyword evidence="2" id="KW-1185">Reference proteome</keyword>
<proteinExistence type="predicted"/>
<protein>
    <submittedName>
        <fullName evidence="1">Uncharacterized protein</fullName>
    </submittedName>
</protein>
<comment type="caution">
    <text evidence="1">The sequence shown here is derived from an EMBL/GenBank/DDBJ whole genome shotgun (WGS) entry which is preliminary data.</text>
</comment>
<gene>
    <name evidence="1" type="ORF">RHMOL_Rhmol06G0285400</name>
</gene>
<reference evidence="1" key="1">
    <citation type="submission" date="2022-02" db="EMBL/GenBank/DDBJ databases">
        <title>Plant Genome Project.</title>
        <authorList>
            <person name="Zhang R.-G."/>
        </authorList>
    </citation>
    <scope>NUCLEOTIDE SEQUENCE</scope>
    <source>
        <strain evidence="1">AT1</strain>
    </source>
</reference>
<organism evidence="1 2">
    <name type="scientific">Rhododendron molle</name>
    <name type="common">Chinese azalea</name>
    <name type="synonym">Azalea mollis</name>
    <dbReference type="NCBI Taxonomy" id="49168"/>
    <lineage>
        <taxon>Eukaryota</taxon>
        <taxon>Viridiplantae</taxon>
        <taxon>Streptophyta</taxon>
        <taxon>Embryophyta</taxon>
        <taxon>Tracheophyta</taxon>
        <taxon>Spermatophyta</taxon>
        <taxon>Magnoliopsida</taxon>
        <taxon>eudicotyledons</taxon>
        <taxon>Gunneridae</taxon>
        <taxon>Pentapetalae</taxon>
        <taxon>asterids</taxon>
        <taxon>Ericales</taxon>
        <taxon>Ericaceae</taxon>
        <taxon>Ericoideae</taxon>
        <taxon>Rhodoreae</taxon>
        <taxon>Rhododendron</taxon>
    </lineage>
</organism>
<sequence length="592" mass="67418">MGKKMENITLEDVKNMKFDPPLKELDIFIGISARAQRDGARKAIEEEEGKKLIFPTQEPLGENPVSGSSIDISRDERTENEKSLFKKPADKGKRVMVEGNLAFDERERLKEMREKSILRRGGSWCGTRGERVMGEKTTPIKNPDGTTAGKKMKVMPRDLTKEDTKDLKSKLYSSAFDFDLLVDIGMKSRKLYKEEAKKLMIPQSESEEEEDQEEEPSNEDHTPIFPSLLDISEKQNKRSLINNAYVEKGKEKFSTSPRGEEDFCCPTPEAAAKRQRMLMRENCLYIPGSSTSLDISKGERLMAEKSLKKPAVIDDENPERGFVNKQSWFESNNNKGIIIEEEGAFRVMKRTTTSNNKGFMKWVNDGSLDDYKPDLPEFIMDKIRNENGSDVKLVIQKQLTPTDLVSGQNRISLPFNALNRTDFLTIREQEYLNGRRTDAEGKKSENAEQKREKKGRRPDRNKNKNGIHVVFIEPNGDRNLELVFKRWDMPKNGGQNVSSMYLFNGKWKDVYKKHDLDACMIVQVWSFRYNGGELGFAMVIVGRVENEDANRNRNRNRKRNKNNSYGNGHGSSESGSGNGNGNGSGMGASLEW</sequence>